<keyword evidence="1" id="KW-0732">Signal</keyword>
<evidence type="ECO:0000313" key="2">
    <source>
        <dbReference type="EMBL" id="TDH59146.1"/>
    </source>
</evidence>
<dbReference type="Proteomes" id="UP000295096">
    <property type="component" value="Unassembled WGS sequence"/>
</dbReference>
<gene>
    <name evidence="2" type="ORF">E2C06_28840</name>
</gene>
<dbReference type="Gene3D" id="2.60.120.560">
    <property type="entry name" value="Exo-inulinase, domain 1"/>
    <property type="match status" value="1"/>
</dbReference>
<sequence>MTTCSVWFRRGLLSGAAATFALGARGTYAADGQVFDFSQETVGAEPSSFAAVVGNWVIANDGNNRVLAVDGRRWKEGQTAAGLADKARAIYGERYAEFLDNVQAYAYFPYAVAKGVEDFREGEISVRFKPLEGRVDQGAGILFNLKPNGDYLTVRANALENNLVLWQVVHGKRSSVKWIRNTPTASRQWHDLKLIVRGRTVEGHLNGRPWLTYELAAPVSGKVGLWSKADSFVYFDDYRVAHAA</sequence>
<proteinExistence type="predicted"/>
<dbReference type="OrthoDB" id="9791814at2"/>
<feature type="chain" id="PRO_5020903314" description="DUF1080 domain-containing protein" evidence="1">
    <location>
        <begin position="30"/>
        <end position="244"/>
    </location>
</feature>
<evidence type="ECO:0000256" key="1">
    <source>
        <dbReference type="SAM" id="SignalP"/>
    </source>
</evidence>
<accession>A0A4R5Q8P2</accession>
<dbReference type="InterPro" id="IPR013320">
    <property type="entry name" value="ConA-like_dom_sf"/>
</dbReference>
<evidence type="ECO:0008006" key="4">
    <source>
        <dbReference type="Google" id="ProtNLM"/>
    </source>
</evidence>
<dbReference type="AlphaFoldDB" id="A0A4R5Q8P2"/>
<dbReference type="RefSeq" id="WP_133292038.1">
    <property type="nucleotide sequence ID" value="NZ_SMSJ01000078.1"/>
</dbReference>
<reference evidence="2 3" key="1">
    <citation type="journal article" date="2016" name="J. Microbiol.">
        <title>Dankookia rubra gen. nov., sp. nov., an alphaproteobacterium isolated from sediment of a shallow stream.</title>
        <authorList>
            <person name="Kim W.H."/>
            <person name="Kim D.H."/>
            <person name="Kang K."/>
            <person name="Ahn T.Y."/>
        </authorList>
    </citation>
    <scope>NUCLEOTIDE SEQUENCE [LARGE SCALE GENOMIC DNA]</scope>
    <source>
        <strain evidence="2 3">JCM30602</strain>
    </source>
</reference>
<keyword evidence="3" id="KW-1185">Reference proteome</keyword>
<feature type="signal peptide" evidence="1">
    <location>
        <begin position="1"/>
        <end position="29"/>
    </location>
</feature>
<protein>
    <recommendedName>
        <fullName evidence="4">DUF1080 domain-containing protein</fullName>
    </recommendedName>
</protein>
<organism evidence="2 3">
    <name type="scientific">Dankookia rubra</name>
    <dbReference type="NCBI Taxonomy" id="1442381"/>
    <lineage>
        <taxon>Bacteria</taxon>
        <taxon>Pseudomonadati</taxon>
        <taxon>Pseudomonadota</taxon>
        <taxon>Alphaproteobacteria</taxon>
        <taxon>Acetobacterales</taxon>
        <taxon>Roseomonadaceae</taxon>
        <taxon>Dankookia</taxon>
    </lineage>
</organism>
<comment type="caution">
    <text evidence="2">The sequence shown here is derived from an EMBL/GenBank/DDBJ whole genome shotgun (WGS) entry which is preliminary data.</text>
</comment>
<evidence type="ECO:0000313" key="3">
    <source>
        <dbReference type="Proteomes" id="UP000295096"/>
    </source>
</evidence>
<name>A0A4R5Q8P2_9PROT</name>
<dbReference type="SUPFAM" id="SSF49899">
    <property type="entry name" value="Concanavalin A-like lectins/glucanases"/>
    <property type="match status" value="1"/>
</dbReference>
<dbReference type="EMBL" id="SMSJ01000078">
    <property type="protein sequence ID" value="TDH59146.1"/>
    <property type="molecule type" value="Genomic_DNA"/>
</dbReference>